<proteinExistence type="inferred from homology"/>
<dbReference type="Gene3D" id="1.10.630.10">
    <property type="entry name" value="Cytochrome P450"/>
    <property type="match status" value="1"/>
</dbReference>
<dbReference type="Pfam" id="PF00067">
    <property type="entry name" value="p450"/>
    <property type="match status" value="1"/>
</dbReference>
<dbReference type="InterPro" id="IPR002397">
    <property type="entry name" value="Cyt_P450_B"/>
</dbReference>
<keyword evidence="2" id="KW-0349">Heme</keyword>
<sequence length="416" mass="46661">MDAQHHDNGGLAMQTDTQVRLFEEDYWQQALEVGDQVRASEPVHRTQVGGYLPVWVISRHVDARRALTDPHLSKDARLIRPVMERHLRAAGLPTELSGMFRPHMLFQDQPAHGRLRRLLADKFTRTRIEQLRPRVLDLTRELIDALPADEPFDLVAGLAFPLPLTVIGELTGVATKDHEQLRGWTAALMEDDPARLLPASRAMEDYFVGLIRSKRVRPGDDLLSALLQGSDSDRLDDAELMGTIFLMIVAGHETSTNAITKAARWLMSDTRVWRHLADNPHKIPQAIEEVWRVDSPVRMATHRVTAAPVVYGSVEIPAGEIVLVSLMSANRDPEAFRAPTVFDIERRDARRHLSFGYGMHHCLGAPLGRMEAEIALGELIARFPGARLAVEPQRLRPQRSAIMAGIEELPVLGSRR</sequence>
<dbReference type="PANTHER" id="PTHR46696">
    <property type="entry name" value="P450, PUTATIVE (EUROFUNG)-RELATED"/>
    <property type="match status" value="1"/>
</dbReference>
<dbReference type="InterPro" id="IPR017972">
    <property type="entry name" value="Cyt_P450_CS"/>
</dbReference>
<name>A0ABU1PTN5_9PSEU</name>
<keyword evidence="4" id="KW-1185">Reference proteome</keyword>
<comment type="caution">
    <text evidence="3">The sequence shown here is derived from an EMBL/GenBank/DDBJ whole genome shotgun (WGS) entry which is preliminary data.</text>
</comment>
<evidence type="ECO:0000313" key="4">
    <source>
        <dbReference type="Proteomes" id="UP001268819"/>
    </source>
</evidence>
<keyword evidence="2" id="KW-0560">Oxidoreductase</keyword>
<comment type="similarity">
    <text evidence="1 2">Belongs to the cytochrome P450 family.</text>
</comment>
<accession>A0ABU1PTN5</accession>
<dbReference type="InterPro" id="IPR036396">
    <property type="entry name" value="Cyt_P450_sf"/>
</dbReference>
<dbReference type="EMBL" id="JAVDSG010000001">
    <property type="protein sequence ID" value="MDR6593638.1"/>
    <property type="molecule type" value="Genomic_DNA"/>
</dbReference>
<evidence type="ECO:0000256" key="1">
    <source>
        <dbReference type="ARBA" id="ARBA00010617"/>
    </source>
</evidence>
<dbReference type="RefSeq" id="WP_310306518.1">
    <property type="nucleotide sequence ID" value="NZ_BAAAXB010000001.1"/>
</dbReference>
<evidence type="ECO:0000256" key="2">
    <source>
        <dbReference type="RuleBase" id="RU000461"/>
    </source>
</evidence>
<dbReference type="PROSITE" id="PS00086">
    <property type="entry name" value="CYTOCHROME_P450"/>
    <property type="match status" value="1"/>
</dbReference>
<organism evidence="3 4">
    <name type="scientific">Saccharothrix longispora</name>
    <dbReference type="NCBI Taxonomy" id="33920"/>
    <lineage>
        <taxon>Bacteria</taxon>
        <taxon>Bacillati</taxon>
        <taxon>Actinomycetota</taxon>
        <taxon>Actinomycetes</taxon>
        <taxon>Pseudonocardiales</taxon>
        <taxon>Pseudonocardiaceae</taxon>
        <taxon>Saccharothrix</taxon>
    </lineage>
</organism>
<gene>
    <name evidence="3" type="ORF">J2S66_002022</name>
</gene>
<dbReference type="PANTHER" id="PTHR46696:SF1">
    <property type="entry name" value="CYTOCHROME P450 YJIB-RELATED"/>
    <property type="match status" value="1"/>
</dbReference>
<dbReference type="SUPFAM" id="SSF48264">
    <property type="entry name" value="Cytochrome P450"/>
    <property type="match status" value="1"/>
</dbReference>
<keyword evidence="2" id="KW-0408">Iron</keyword>
<protein>
    <submittedName>
        <fullName evidence="3">Cytochrome P450</fullName>
    </submittedName>
</protein>
<reference evidence="3 4" key="1">
    <citation type="submission" date="2023-07" db="EMBL/GenBank/DDBJ databases">
        <title>Sequencing the genomes of 1000 actinobacteria strains.</title>
        <authorList>
            <person name="Klenk H.-P."/>
        </authorList>
    </citation>
    <scope>NUCLEOTIDE SEQUENCE [LARGE SCALE GENOMIC DNA]</scope>
    <source>
        <strain evidence="3 4">DSM 43749</strain>
    </source>
</reference>
<keyword evidence="2" id="KW-0503">Monooxygenase</keyword>
<dbReference type="CDD" id="cd11029">
    <property type="entry name" value="CYP107-like"/>
    <property type="match status" value="1"/>
</dbReference>
<keyword evidence="2" id="KW-0479">Metal-binding</keyword>
<dbReference type="InterPro" id="IPR001128">
    <property type="entry name" value="Cyt_P450"/>
</dbReference>
<evidence type="ECO:0000313" key="3">
    <source>
        <dbReference type="EMBL" id="MDR6593638.1"/>
    </source>
</evidence>
<dbReference type="PRINTS" id="PR00359">
    <property type="entry name" value="BP450"/>
</dbReference>
<dbReference type="Proteomes" id="UP001268819">
    <property type="component" value="Unassembled WGS sequence"/>
</dbReference>